<sequence length="276" mass="31578">MTFADDEIEDLEVALLLEGVYRRYGFDFRGYAPATLKRRVMHCARTSNLSSVSALQERVLRDRDAFQDFVSCVAVGVTEMFRDPGFYATLRDAVVPLLRTNPFVRVWHAGCSSGEEVYSTAILLHEAGLLNRTRLYATDLNPKALARARDGIYPRDRMEGYARNYHEAGGERDFASYFTRSYDHAIVRGDLKRQITWGQHNLVTDGSFNDFHLILCRNVLIYFDKPLQARVHELLFESLAPSGVLGLGRHETLTFSPVQSRFVELDAREKLYRRVA</sequence>
<dbReference type="PANTHER" id="PTHR24422">
    <property type="entry name" value="CHEMOTAXIS PROTEIN METHYLTRANSFERASE"/>
    <property type="match status" value="1"/>
</dbReference>
<comment type="caution">
    <text evidence="2">The sequence shown here is derived from an EMBL/GenBank/DDBJ whole genome shotgun (WGS) entry which is preliminary data.</text>
</comment>
<dbReference type="GO" id="GO:0032259">
    <property type="term" value="P:methylation"/>
    <property type="evidence" value="ECO:0007669"/>
    <property type="project" value="UniProtKB-KW"/>
</dbReference>
<dbReference type="Pfam" id="PF01739">
    <property type="entry name" value="CheR"/>
    <property type="match status" value="1"/>
</dbReference>
<proteinExistence type="predicted"/>
<keyword evidence="2" id="KW-0808">Transferase</keyword>
<dbReference type="Proteomes" id="UP000248326">
    <property type="component" value="Unassembled WGS sequence"/>
</dbReference>
<keyword evidence="3" id="KW-1185">Reference proteome</keyword>
<keyword evidence="2" id="KW-0489">Methyltransferase</keyword>
<accession>A0A318SCH6</accession>
<dbReference type="AlphaFoldDB" id="A0A318SCH6"/>
<dbReference type="PANTHER" id="PTHR24422:SF8">
    <property type="entry name" value="CHEMOTAXIS PROTEIN"/>
    <property type="match status" value="1"/>
</dbReference>
<name>A0A318SCH6_9DEIO</name>
<dbReference type="EMBL" id="QJSX01000024">
    <property type="protein sequence ID" value="PYE49390.1"/>
    <property type="molecule type" value="Genomic_DNA"/>
</dbReference>
<evidence type="ECO:0000313" key="2">
    <source>
        <dbReference type="EMBL" id="PYE49390.1"/>
    </source>
</evidence>
<dbReference type="Pfam" id="PF03705">
    <property type="entry name" value="CheR_N"/>
    <property type="match status" value="1"/>
</dbReference>
<dbReference type="InterPro" id="IPR000780">
    <property type="entry name" value="CheR_MeTrfase"/>
</dbReference>
<evidence type="ECO:0000259" key="1">
    <source>
        <dbReference type="PROSITE" id="PS50123"/>
    </source>
</evidence>
<dbReference type="SUPFAM" id="SSF53335">
    <property type="entry name" value="S-adenosyl-L-methionine-dependent methyltransferases"/>
    <property type="match status" value="1"/>
</dbReference>
<evidence type="ECO:0000313" key="3">
    <source>
        <dbReference type="Proteomes" id="UP000248326"/>
    </source>
</evidence>
<gene>
    <name evidence="2" type="ORF">DES52_12426</name>
</gene>
<dbReference type="InterPro" id="IPR022642">
    <property type="entry name" value="CheR_C"/>
</dbReference>
<feature type="domain" description="CheR-type methyltransferase" evidence="1">
    <location>
        <begin position="1"/>
        <end position="253"/>
    </location>
</feature>
<dbReference type="InterPro" id="IPR050903">
    <property type="entry name" value="Bact_Chemotaxis_MeTrfase"/>
</dbReference>
<dbReference type="InterPro" id="IPR022641">
    <property type="entry name" value="CheR_N"/>
</dbReference>
<dbReference type="PROSITE" id="PS50123">
    <property type="entry name" value="CHER"/>
    <property type="match status" value="1"/>
</dbReference>
<dbReference type="RefSeq" id="WP_110888729.1">
    <property type="nucleotide sequence ID" value="NZ_QJSX01000024.1"/>
</dbReference>
<reference evidence="2 3" key="1">
    <citation type="submission" date="2018-06" db="EMBL/GenBank/DDBJ databases">
        <title>Genomic Encyclopedia of Type Strains, Phase IV (KMG-IV): sequencing the most valuable type-strain genomes for metagenomic binning, comparative biology and taxonomic classification.</title>
        <authorList>
            <person name="Goeker M."/>
        </authorList>
    </citation>
    <scope>NUCLEOTIDE SEQUENCE [LARGE SCALE GENOMIC DNA]</scope>
    <source>
        <strain evidence="2 3">DSM 18048</strain>
    </source>
</reference>
<dbReference type="InterPro" id="IPR029063">
    <property type="entry name" value="SAM-dependent_MTases_sf"/>
</dbReference>
<dbReference type="SMART" id="SM00138">
    <property type="entry name" value="MeTrc"/>
    <property type="match status" value="1"/>
</dbReference>
<organism evidence="2 3">
    <name type="scientific">Deinococcus yavapaiensis KR-236</name>
    <dbReference type="NCBI Taxonomy" id="694435"/>
    <lineage>
        <taxon>Bacteria</taxon>
        <taxon>Thermotogati</taxon>
        <taxon>Deinococcota</taxon>
        <taxon>Deinococci</taxon>
        <taxon>Deinococcales</taxon>
        <taxon>Deinococcaceae</taxon>
        <taxon>Deinococcus</taxon>
    </lineage>
</organism>
<dbReference type="Gene3D" id="3.40.50.150">
    <property type="entry name" value="Vaccinia Virus protein VP39"/>
    <property type="match status" value="1"/>
</dbReference>
<dbReference type="OrthoDB" id="9816309at2"/>
<protein>
    <submittedName>
        <fullName evidence="2">CheR-type MCP methyltransferase</fullName>
    </submittedName>
</protein>
<dbReference type="GO" id="GO:0008757">
    <property type="term" value="F:S-adenosylmethionine-dependent methyltransferase activity"/>
    <property type="evidence" value="ECO:0007669"/>
    <property type="project" value="InterPro"/>
</dbReference>
<dbReference type="PRINTS" id="PR00996">
    <property type="entry name" value="CHERMTFRASE"/>
</dbReference>
<dbReference type="SUPFAM" id="SSF47757">
    <property type="entry name" value="Chemotaxis receptor methyltransferase CheR, N-terminal domain"/>
    <property type="match status" value="1"/>
</dbReference>